<dbReference type="Pfam" id="PF06271">
    <property type="entry name" value="RDD"/>
    <property type="match status" value="1"/>
</dbReference>
<dbReference type="EMBL" id="JACKSJ010000093">
    <property type="protein sequence ID" value="MCV7170616.1"/>
    <property type="molecule type" value="Genomic_DNA"/>
</dbReference>
<feature type="transmembrane region" description="Helical" evidence="7">
    <location>
        <begin position="62"/>
        <end position="83"/>
    </location>
</feature>
<dbReference type="AlphaFoldDB" id="A0A9X2YNT2"/>
<evidence type="ECO:0000256" key="2">
    <source>
        <dbReference type="ARBA" id="ARBA00022475"/>
    </source>
</evidence>
<reference evidence="9" key="1">
    <citation type="submission" date="2020-07" db="EMBL/GenBank/DDBJ databases">
        <authorList>
            <person name="Pettersson B.M.F."/>
            <person name="Behra P.R.K."/>
            <person name="Ramesh M."/>
            <person name="Das S."/>
            <person name="Dasgupta S."/>
            <person name="Kirsebom L.A."/>
        </authorList>
    </citation>
    <scope>NUCLEOTIDE SEQUENCE</scope>
    <source>
        <strain evidence="9">DSM 44615</strain>
    </source>
</reference>
<evidence type="ECO:0000313" key="10">
    <source>
        <dbReference type="Proteomes" id="UP001140293"/>
    </source>
</evidence>
<dbReference type="RefSeq" id="WP_264012799.1">
    <property type="nucleotide sequence ID" value="NZ_JACKSJ010000093.1"/>
</dbReference>
<evidence type="ECO:0000256" key="3">
    <source>
        <dbReference type="ARBA" id="ARBA00022692"/>
    </source>
</evidence>
<dbReference type="Proteomes" id="UP001140293">
    <property type="component" value="Unassembled WGS sequence"/>
</dbReference>
<dbReference type="GO" id="GO:0005886">
    <property type="term" value="C:plasma membrane"/>
    <property type="evidence" value="ECO:0007669"/>
    <property type="project" value="UniProtKB-SubCell"/>
</dbReference>
<dbReference type="PANTHER" id="PTHR36115:SF6">
    <property type="entry name" value="PROLINE-RICH ANTIGEN HOMOLOG"/>
    <property type="match status" value="1"/>
</dbReference>
<keyword evidence="4 7" id="KW-1133">Transmembrane helix</keyword>
<evidence type="ECO:0000259" key="8">
    <source>
        <dbReference type="Pfam" id="PF06271"/>
    </source>
</evidence>
<feature type="domain" description="RDD" evidence="8">
    <location>
        <begin position="55"/>
        <end position="205"/>
    </location>
</feature>
<accession>A0A9X2YNT2</accession>
<keyword evidence="2" id="KW-1003">Cell membrane</keyword>
<comment type="subcellular location">
    <subcellularLocation>
        <location evidence="1">Cell membrane</location>
        <topology evidence="1">Multi-pass membrane protein</topology>
    </subcellularLocation>
</comment>
<evidence type="ECO:0000256" key="1">
    <source>
        <dbReference type="ARBA" id="ARBA00004651"/>
    </source>
</evidence>
<dbReference type="PANTHER" id="PTHR36115">
    <property type="entry name" value="PROLINE-RICH ANTIGEN HOMOLOG-RELATED"/>
    <property type="match status" value="1"/>
</dbReference>
<evidence type="ECO:0000256" key="5">
    <source>
        <dbReference type="ARBA" id="ARBA00023136"/>
    </source>
</evidence>
<feature type="transmembrane region" description="Helical" evidence="7">
    <location>
        <begin position="171"/>
        <end position="193"/>
    </location>
</feature>
<dbReference type="InterPro" id="IPR010432">
    <property type="entry name" value="RDD"/>
</dbReference>
<evidence type="ECO:0000256" key="4">
    <source>
        <dbReference type="ARBA" id="ARBA00022989"/>
    </source>
</evidence>
<dbReference type="InterPro" id="IPR051791">
    <property type="entry name" value="Pra-immunoreactive"/>
</dbReference>
<keyword evidence="3 7" id="KW-0812">Transmembrane</keyword>
<evidence type="ECO:0000256" key="6">
    <source>
        <dbReference type="SAM" id="MobiDB-lite"/>
    </source>
</evidence>
<comment type="caution">
    <text evidence="9">The sequence shown here is derived from an EMBL/GenBank/DDBJ whole genome shotgun (WGS) entry which is preliminary data.</text>
</comment>
<gene>
    <name evidence="9" type="ORF">H7I41_11885</name>
</gene>
<feature type="transmembrane region" description="Helical" evidence="7">
    <location>
        <begin position="103"/>
        <end position="127"/>
    </location>
</feature>
<feature type="compositionally biased region" description="Pro residues" evidence="6">
    <location>
        <begin position="1"/>
        <end position="37"/>
    </location>
</feature>
<feature type="region of interest" description="Disordered" evidence="6">
    <location>
        <begin position="1"/>
        <end position="48"/>
    </location>
</feature>
<reference evidence="9" key="2">
    <citation type="journal article" date="2022" name="BMC Genomics">
        <title>Comparative genome analysis of mycobacteria focusing on tRNA and non-coding RNA.</title>
        <authorList>
            <person name="Behra P.R.K."/>
            <person name="Pettersson B.M.F."/>
            <person name="Ramesh M."/>
            <person name="Das S."/>
            <person name="Dasgupta S."/>
            <person name="Kirsebom L.A."/>
        </authorList>
    </citation>
    <scope>NUCLEOTIDE SEQUENCE</scope>
    <source>
        <strain evidence="9">DSM 44615</strain>
    </source>
</reference>
<evidence type="ECO:0000313" key="9">
    <source>
        <dbReference type="EMBL" id="MCV7170616.1"/>
    </source>
</evidence>
<keyword evidence="5 7" id="KW-0472">Membrane</keyword>
<proteinExistence type="predicted"/>
<sequence>MSEQPPPSSGNLPPPPPPGGNYPPPPPPQGGGYPPPQGGSGYPSPQGSVLPQEAYTSWGTRVLAWLIDYVPVIILTGIGYGLLMGTRETECITDSSEYQMGEFCAEGASTLGQLSFGLFGVLLPLAYGVWNYGYRQGTTGSSIGKSVMKFKVVSEKTWQPIGFGLSLVREIIYWVASAACGVVWLVAVLFPLWDPKRQSLADKIMTTVCVPLDQTPGQPTY</sequence>
<evidence type="ECO:0000256" key="7">
    <source>
        <dbReference type="SAM" id="Phobius"/>
    </source>
</evidence>
<name>A0A9X2YNT2_9MYCO</name>
<protein>
    <submittedName>
        <fullName evidence="9">RDD family protein</fullName>
    </submittedName>
</protein>
<keyword evidence="10" id="KW-1185">Reference proteome</keyword>
<organism evidence="9 10">
    <name type="scientific">[Mycobacterium] manitobense</name>
    <dbReference type="NCBI Taxonomy" id="190147"/>
    <lineage>
        <taxon>Bacteria</taxon>
        <taxon>Bacillati</taxon>
        <taxon>Actinomycetota</taxon>
        <taxon>Actinomycetes</taxon>
        <taxon>Mycobacteriales</taxon>
        <taxon>Mycobacteriaceae</taxon>
        <taxon>Mycolicibacterium</taxon>
    </lineage>
</organism>